<name>A0ABU1UYM8_9GAMM</name>
<dbReference type="EMBL" id="JAVDVX010000004">
    <property type="protein sequence ID" value="MDR7090311.1"/>
    <property type="molecule type" value="Genomic_DNA"/>
</dbReference>
<evidence type="ECO:0000313" key="2">
    <source>
        <dbReference type="Proteomes" id="UP001253595"/>
    </source>
</evidence>
<reference evidence="1 2" key="1">
    <citation type="submission" date="2023-07" db="EMBL/GenBank/DDBJ databases">
        <title>Sorghum-associated microbial communities from plants grown in Nebraska, USA.</title>
        <authorList>
            <person name="Schachtman D."/>
        </authorList>
    </citation>
    <scope>NUCLEOTIDE SEQUENCE [LARGE SCALE GENOMIC DNA]</scope>
    <source>
        <strain evidence="1 2">BE190</strain>
    </source>
</reference>
<dbReference type="RefSeq" id="WP_310072549.1">
    <property type="nucleotide sequence ID" value="NZ_JAVDVX010000004.1"/>
</dbReference>
<accession>A0ABU1UYM8</accession>
<dbReference type="Proteomes" id="UP001253595">
    <property type="component" value="Unassembled WGS sequence"/>
</dbReference>
<keyword evidence="2" id="KW-1185">Reference proteome</keyword>
<proteinExistence type="predicted"/>
<gene>
    <name evidence="1" type="ORF">J2X05_002335</name>
</gene>
<organism evidence="1 2">
    <name type="scientific">Cellvibrio fibrivorans</name>
    <dbReference type="NCBI Taxonomy" id="126350"/>
    <lineage>
        <taxon>Bacteria</taxon>
        <taxon>Pseudomonadati</taxon>
        <taxon>Pseudomonadota</taxon>
        <taxon>Gammaproteobacteria</taxon>
        <taxon>Cellvibrionales</taxon>
        <taxon>Cellvibrionaceae</taxon>
        <taxon>Cellvibrio</taxon>
    </lineage>
</organism>
<dbReference type="Pfam" id="PF22281">
    <property type="entry name" value="DUF6959"/>
    <property type="match status" value="1"/>
</dbReference>
<sequence>MKLETVEVYSYASNNAVLKLSGRSFPGSLIQGDSLNILVSEITEAKVAIEAGDSEEAKEILINVLELLNERLNVYVEALKAHNLKLPYAENKA</sequence>
<evidence type="ECO:0000313" key="1">
    <source>
        <dbReference type="EMBL" id="MDR7090311.1"/>
    </source>
</evidence>
<protein>
    <submittedName>
        <fullName evidence="1">RNase H-like HicB family nuclease</fullName>
    </submittedName>
</protein>
<dbReference type="InterPro" id="IPR053801">
    <property type="entry name" value="DUF6959"/>
</dbReference>
<comment type="caution">
    <text evidence="1">The sequence shown here is derived from an EMBL/GenBank/DDBJ whole genome shotgun (WGS) entry which is preliminary data.</text>
</comment>